<evidence type="ECO:0000256" key="1">
    <source>
        <dbReference type="SAM" id="MobiDB-lite"/>
    </source>
</evidence>
<gene>
    <name evidence="2" type="ORF">SKAU_G00089380</name>
</gene>
<comment type="caution">
    <text evidence="2">The sequence shown here is derived from an EMBL/GenBank/DDBJ whole genome shotgun (WGS) entry which is preliminary data.</text>
</comment>
<keyword evidence="3" id="KW-1185">Reference proteome</keyword>
<sequence>MIGLWRVRGAAPERGAATLALPWAPALQPASEEQMNARRNPHSRRYWNAVKNKQQLSGGERRSPTGHTQQPQGFQGQTLRTHVYSGQEGRISFSPHSSPLDLVANQFSEFGEIVDRMSGHPDRKECNQKPPPFCSETSIKCLTFLRND</sequence>
<evidence type="ECO:0000313" key="3">
    <source>
        <dbReference type="Proteomes" id="UP001152622"/>
    </source>
</evidence>
<evidence type="ECO:0000313" key="2">
    <source>
        <dbReference type="EMBL" id="KAJ8368910.1"/>
    </source>
</evidence>
<dbReference type="Proteomes" id="UP001152622">
    <property type="component" value="Chromosome 3"/>
</dbReference>
<proteinExistence type="predicted"/>
<protein>
    <submittedName>
        <fullName evidence="2">Uncharacterized protein</fullName>
    </submittedName>
</protein>
<feature type="compositionally biased region" description="Polar residues" evidence="1">
    <location>
        <begin position="65"/>
        <end position="80"/>
    </location>
</feature>
<organism evidence="2 3">
    <name type="scientific">Synaphobranchus kaupii</name>
    <name type="common">Kaup's arrowtooth eel</name>
    <dbReference type="NCBI Taxonomy" id="118154"/>
    <lineage>
        <taxon>Eukaryota</taxon>
        <taxon>Metazoa</taxon>
        <taxon>Chordata</taxon>
        <taxon>Craniata</taxon>
        <taxon>Vertebrata</taxon>
        <taxon>Euteleostomi</taxon>
        <taxon>Actinopterygii</taxon>
        <taxon>Neopterygii</taxon>
        <taxon>Teleostei</taxon>
        <taxon>Anguilliformes</taxon>
        <taxon>Synaphobranchidae</taxon>
        <taxon>Synaphobranchus</taxon>
    </lineage>
</organism>
<name>A0A9Q1J457_SYNKA</name>
<dbReference type="AlphaFoldDB" id="A0A9Q1J457"/>
<accession>A0A9Q1J457</accession>
<reference evidence="2" key="1">
    <citation type="journal article" date="2023" name="Science">
        <title>Genome structures resolve the early diversification of teleost fishes.</title>
        <authorList>
            <person name="Parey E."/>
            <person name="Louis A."/>
            <person name="Montfort J."/>
            <person name="Bouchez O."/>
            <person name="Roques C."/>
            <person name="Iampietro C."/>
            <person name="Lluch J."/>
            <person name="Castinel A."/>
            <person name="Donnadieu C."/>
            <person name="Desvignes T."/>
            <person name="Floi Bucao C."/>
            <person name="Jouanno E."/>
            <person name="Wen M."/>
            <person name="Mejri S."/>
            <person name="Dirks R."/>
            <person name="Jansen H."/>
            <person name="Henkel C."/>
            <person name="Chen W.J."/>
            <person name="Zahm M."/>
            <person name="Cabau C."/>
            <person name="Klopp C."/>
            <person name="Thompson A.W."/>
            <person name="Robinson-Rechavi M."/>
            <person name="Braasch I."/>
            <person name="Lecointre G."/>
            <person name="Bobe J."/>
            <person name="Postlethwait J.H."/>
            <person name="Berthelot C."/>
            <person name="Roest Crollius H."/>
            <person name="Guiguen Y."/>
        </authorList>
    </citation>
    <scope>NUCLEOTIDE SEQUENCE</scope>
    <source>
        <strain evidence="2">WJC10195</strain>
    </source>
</reference>
<dbReference type="EMBL" id="JAINUF010000003">
    <property type="protein sequence ID" value="KAJ8368910.1"/>
    <property type="molecule type" value="Genomic_DNA"/>
</dbReference>
<feature type="region of interest" description="Disordered" evidence="1">
    <location>
        <begin position="30"/>
        <end position="81"/>
    </location>
</feature>